<evidence type="ECO:0000259" key="5">
    <source>
        <dbReference type="PROSITE" id="PS50943"/>
    </source>
</evidence>
<dbReference type="GO" id="GO:0003700">
    <property type="term" value="F:DNA-binding transcription factor activity"/>
    <property type="evidence" value="ECO:0007669"/>
    <property type="project" value="InterPro"/>
</dbReference>
<dbReference type="PANTHER" id="PTHR34294">
    <property type="entry name" value="TRANSCRIPTIONAL REGULATOR-RELATED"/>
    <property type="match status" value="1"/>
</dbReference>
<dbReference type="Gene3D" id="3.40.50.1360">
    <property type="match status" value="1"/>
</dbReference>
<proteinExistence type="inferred from homology"/>
<gene>
    <name evidence="6" type="ORF">RV15_GL000938</name>
</gene>
<dbReference type="InterPro" id="IPR036388">
    <property type="entry name" value="WH-like_DNA-bd_sf"/>
</dbReference>
<comment type="similarity">
    <text evidence="1">Belongs to the SorC transcriptional regulatory family.</text>
</comment>
<dbReference type="SUPFAM" id="SSF46785">
    <property type="entry name" value="Winged helix' DNA-binding domain"/>
    <property type="match status" value="1"/>
</dbReference>
<comment type="caution">
    <text evidence="6">The sequence shown here is derived from an EMBL/GenBank/DDBJ whole genome shotgun (WGS) entry which is preliminary data.</text>
</comment>
<dbReference type="InterPro" id="IPR037171">
    <property type="entry name" value="NagB/RpiA_transferase-like"/>
</dbReference>
<protein>
    <recommendedName>
        <fullName evidence="5">HTH cro/C1-type domain-containing protein</fullName>
    </recommendedName>
</protein>
<evidence type="ECO:0000256" key="3">
    <source>
        <dbReference type="ARBA" id="ARBA00023125"/>
    </source>
</evidence>
<dbReference type="Proteomes" id="UP000183039">
    <property type="component" value="Unassembled WGS sequence"/>
</dbReference>
<dbReference type="PROSITE" id="PS50943">
    <property type="entry name" value="HTH_CROC1"/>
    <property type="match status" value="1"/>
</dbReference>
<keyword evidence="2" id="KW-0805">Transcription regulation</keyword>
<dbReference type="AlphaFoldDB" id="A0AA91GJS5"/>
<name>A0AA91GJS5_9ENTE</name>
<dbReference type="GO" id="GO:0030246">
    <property type="term" value="F:carbohydrate binding"/>
    <property type="evidence" value="ECO:0007669"/>
    <property type="project" value="InterPro"/>
</dbReference>
<sequence>MGLNDKERTMSMDKEKQQLSIEVARLYYQSSLSQQEIAEKLNVSRPTISRLLNYAKEKGYVQITIFDPFSDLFEIEKKLKEKYGLAEVHVAFSPDPNYNSISEYLTAYAAEYLEDTIKNGDIIGVSWGTTMHKTVSKMSRMDVKGVEVVQLKGGIAYFDVNNYAFETITLFAEILNTKARTFPLPVILDSKQAKDLVVKDRHISKVIELGRQANIAVFTVGTVQSESLHFRLGYFTEQEEKSLKANAVGDICSRFFNEDGKISDEEINGRTIGIELEELKTKEKSILIAGGDRKIKAIHGALVGGYANVLLIDKFTAMKLLSH</sequence>
<dbReference type="EMBL" id="JXLC01000017">
    <property type="protein sequence ID" value="OJG90942.1"/>
    <property type="molecule type" value="Genomic_DNA"/>
</dbReference>
<keyword evidence="3" id="KW-0238">DNA-binding</keyword>
<evidence type="ECO:0000256" key="2">
    <source>
        <dbReference type="ARBA" id="ARBA00023015"/>
    </source>
</evidence>
<keyword evidence="4" id="KW-0804">Transcription</keyword>
<dbReference type="InterPro" id="IPR000835">
    <property type="entry name" value="HTH_MarR-typ"/>
</dbReference>
<feature type="domain" description="HTH cro/C1-type" evidence="5">
    <location>
        <begin position="32"/>
        <end position="53"/>
    </location>
</feature>
<dbReference type="InterPro" id="IPR036390">
    <property type="entry name" value="WH_DNA-bd_sf"/>
</dbReference>
<dbReference type="InterPro" id="IPR001387">
    <property type="entry name" value="Cro/C1-type_HTH"/>
</dbReference>
<evidence type="ECO:0000313" key="6">
    <source>
        <dbReference type="EMBL" id="OJG90942.1"/>
    </source>
</evidence>
<evidence type="ECO:0000256" key="4">
    <source>
        <dbReference type="ARBA" id="ARBA00023163"/>
    </source>
</evidence>
<dbReference type="SUPFAM" id="SSF100950">
    <property type="entry name" value="NagB/RpiA/CoA transferase-like"/>
    <property type="match status" value="1"/>
</dbReference>
<dbReference type="Gene3D" id="1.10.10.10">
    <property type="entry name" value="Winged helix-like DNA-binding domain superfamily/Winged helix DNA-binding domain"/>
    <property type="match status" value="1"/>
</dbReference>
<dbReference type="InterPro" id="IPR051054">
    <property type="entry name" value="SorC_transcr_regulators"/>
</dbReference>
<dbReference type="PANTHER" id="PTHR34294:SF1">
    <property type="entry name" value="TRANSCRIPTIONAL REGULATOR LSRR"/>
    <property type="match status" value="1"/>
</dbReference>
<dbReference type="Pfam" id="PF04198">
    <property type="entry name" value="Sugar-bind"/>
    <property type="match status" value="1"/>
</dbReference>
<dbReference type="GO" id="GO:0003677">
    <property type="term" value="F:DNA binding"/>
    <property type="evidence" value="ECO:0007669"/>
    <property type="project" value="UniProtKB-KW"/>
</dbReference>
<organism evidence="6 7">
    <name type="scientific">Enterococcus silesiacus</name>
    <dbReference type="NCBI Taxonomy" id="332949"/>
    <lineage>
        <taxon>Bacteria</taxon>
        <taxon>Bacillati</taxon>
        <taxon>Bacillota</taxon>
        <taxon>Bacilli</taxon>
        <taxon>Lactobacillales</taxon>
        <taxon>Enterococcaceae</taxon>
        <taxon>Enterococcus</taxon>
    </lineage>
</organism>
<evidence type="ECO:0000313" key="7">
    <source>
        <dbReference type="Proteomes" id="UP000183039"/>
    </source>
</evidence>
<evidence type="ECO:0000256" key="1">
    <source>
        <dbReference type="ARBA" id="ARBA00010466"/>
    </source>
</evidence>
<accession>A0AA91GJS5</accession>
<dbReference type="Pfam" id="PF12802">
    <property type="entry name" value="MarR_2"/>
    <property type="match status" value="1"/>
</dbReference>
<dbReference type="InterPro" id="IPR007324">
    <property type="entry name" value="Sugar-bd_dom_put"/>
</dbReference>
<reference evidence="6 7" key="1">
    <citation type="submission" date="2014-12" db="EMBL/GenBank/DDBJ databases">
        <title>Draft genome sequences of 29 type strains of Enterococci.</title>
        <authorList>
            <person name="Zhong Z."/>
            <person name="Sun Z."/>
            <person name="Liu W."/>
            <person name="Zhang W."/>
            <person name="Zhang H."/>
        </authorList>
    </citation>
    <scope>NUCLEOTIDE SEQUENCE [LARGE SCALE GENOMIC DNA]</scope>
    <source>
        <strain evidence="6 7">DSM 22801</strain>
    </source>
</reference>